<dbReference type="RefSeq" id="WP_179648576.1">
    <property type="nucleotide sequence ID" value="NZ_JACBZM010000001.1"/>
</dbReference>
<organism evidence="2 3">
    <name type="scientific">Nocardioides aromaticivorans</name>
    <dbReference type="NCBI Taxonomy" id="200618"/>
    <lineage>
        <taxon>Bacteria</taxon>
        <taxon>Bacillati</taxon>
        <taxon>Actinomycetota</taxon>
        <taxon>Actinomycetes</taxon>
        <taxon>Propionibacteriales</taxon>
        <taxon>Nocardioidaceae</taxon>
        <taxon>Nocardioides</taxon>
    </lineage>
</organism>
<dbReference type="GO" id="GO:0003824">
    <property type="term" value="F:catalytic activity"/>
    <property type="evidence" value="ECO:0007669"/>
    <property type="project" value="UniProtKB-ARBA"/>
</dbReference>
<evidence type="ECO:0000313" key="3">
    <source>
        <dbReference type="Proteomes" id="UP000562045"/>
    </source>
</evidence>
<dbReference type="Proteomes" id="UP000562045">
    <property type="component" value="Unassembled WGS sequence"/>
</dbReference>
<proteinExistence type="predicted"/>
<evidence type="ECO:0000313" key="2">
    <source>
        <dbReference type="EMBL" id="NYI44825.1"/>
    </source>
</evidence>
<dbReference type="EMBL" id="JACBZM010000001">
    <property type="protein sequence ID" value="NYI44825.1"/>
    <property type="molecule type" value="Genomic_DNA"/>
</dbReference>
<sequence length="288" mass="30666">MPTTTTHQLPVPGAVLTYDVHTPDAPGPHRPVMVFGSPMSASGFEQLVPLLDDRTVITYDPRMAERSKLDEDGEVSFEIHGDDVHRVVEATGLGPVDVFASSGGAVAALPWLLAHPEQVGTVVLHEPPLSAILEDREVLERAYADIVATYRAHGQGPAMAKFIQLVMVQGPLPDDYLDRPAPSPEQFGLPAEDDGSRDDALLGHNMAIPAYQPDVEALRASGVRIVPAVGAASTTEMPRRAGEALAALLGVEVVEFPGDHGGFVANEWSPGNDPAAFAARLKDVLDRQ</sequence>
<reference evidence="2 3" key="1">
    <citation type="submission" date="2020-07" db="EMBL/GenBank/DDBJ databases">
        <title>Sequencing the genomes of 1000 actinobacteria strains.</title>
        <authorList>
            <person name="Klenk H.-P."/>
        </authorList>
    </citation>
    <scope>NUCLEOTIDE SEQUENCE [LARGE SCALE GENOMIC DNA]</scope>
    <source>
        <strain evidence="2 3">DSM 15131</strain>
    </source>
</reference>
<dbReference type="Gene3D" id="3.40.50.1820">
    <property type="entry name" value="alpha/beta hydrolase"/>
    <property type="match status" value="1"/>
</dbReference>
<evidence type="ECO:0000259" key="1">
    <source>
        <dbReference type="Pfam" id="PF00561"/>
    </source>
</evidence>
<comment type="caution">
    <text evidence="2">The sequence shown here is derived from an EMBL/GenBank/DDBJ whole genome shotgun (WGS) entry which is preliminary data.</text>
</comment>
<gene>
    <name evidence="2" type="ORF">BJ993_001905</name>
</gene>
<dbReference type="InterPro" id="IPR029058">
    <property type="entry name" value="AB_hydrolase_fold"/>
</dbReference>
<feature type="domain" description="AB hydrolase-1" evidence="1">
    <location>
        <begin position="36"/>
        <end position="174"/>
    </location>
</feature>
<dbReference type="SUPFAM" id="SSF53474">
    <property type="entry name" value="alpha/beta-Hydrolases"/>
    <property type="match status" value="1"/>
</dbReference>
<name>A0A7Y9ZH92_9ACTN</name>
<dbReference type="AlphaFoldDB" id="A0A7Y9ZH92"/>
<protein>
    <submittedName>
        <fullName evidence="2">Pimeloyl-ACP methyl ester carboxylesterase</fullName>
    </submittedName>
</protein>
<dbReference type="InterPro" id="IPR000073">
    <property type="entry name" value="AB_hydrolase_1"/>
</dbReference>
<accession>A0A7Y9ZH92</accession>
<dbReference type="Pfam" id="PF00561">
    <property type="entry name" value="Abhydrolase_1"/>
    <property type="match status" value="1"/>
</dbReference>